<gene>
    <name evidence="2" type="primary">LOC112281234</name>
</gene>
<dbReference type="AlphaFoldDB" id="A0A7I4FP74"/>
<dbReference type="EMBL" id="ABEU02000004">
    <property type="status" value="NOT_ANNOTATED_CDS"/>
    <property type="molecule type" value="Genomic_DNA"/>
</dbReference>
<evidence type="ECO:0000256" key="1">
    <source>
        <dbReference type="SAM" id="SignalP"/>
    </source>
</evidence>
<dbReference type="PANTHER" id="PTHR31676">
    <property type="entry name" value="T31J12.3 PROTEIN-RELATED"/>
    <property type="match status" value="1"/>
</dbReference>
<reference evidence="2 3" key="2">
    <citation type="journal article" date="2018" name="Plant J.">
        <title>The Physcomitrella patens chromosome-scale assembly reveals moss genome structure and evolution.</title>
        <authorList>
            <person name="Lang D."/>
            <person name="Ullrich K.K."/>
            <person name="Murat F."/>
            <person name="Fuchs J."/>
            <person name="Jenkins J."/>
            <person name="Haas F.B."/>
            <person name="Piednoel M."/>
            <person name="Gundlach H."/>
            <person name="Van Bel M."/>
            <person name="Meyberg R."/>
            <person name="Vives C."/>
            <person name="Morata J."/>
            <person name="Symeonidi A."/>
            <person name="Hiss M."/>
            <person name="Muchero W."/>
            <person name="Kamisugi Y."/>
            <person name="Saleh O."/>
            <person name="Blanc G."/>
            <person name="Decker E.L."/>
            <person name="van Gessel N."/>
            <person name="Grimwood J."/>
            <person name="Hayes R.D."/>
            <person name="Graham S.W."/>
            <person name="Gunter L.E."/>
            <person name="McDaniel S.F."/>
            <person name="Hoernstein S.N.W."/>
            <person name="Larsson A."/>
            <person name="Li F.W."/>
            <person name="Perroud P.F."/>
            <person name="Phillips J."/>
            <person name="Ranjan P."/>
            <person name="Rokshar D.S."/>
            <person name="Rothfels C.J."/>
            <person name="Schneider L."/>
            <person name="Shu S."/>
            <person name="Stevenson D.W."/>
            <person name="Thummler F."/>
            <person name="Tillich M."/>
            <person name="Villarreal Aguilar J.C."/>
            <person name="Widiez T."/>
            <person name="Wong G.K."/>
            <person name="Wymore A."/>
            <person name="Zhang Y."/>
            <person name="Zimmer A.D."/>
            <person name="Quatrano R.S."/>
            <person name="Mayer K.F.X."/>
            <person name="Goodstein D."/>
            <person name="Casacuberta J.M."/>
            <person name="Vandepoele K."/>
            <person name="Reski R."/>
            <person name="Cuming A.C."/>
            <person name="Tuskan G.A."/>
            <person name="Maumus F."/>
            <person name="Salse J."/>
            <person name="Schmutz J."/>
            <person name="Rensing S.A."/>
        </authorList>
    </citation>
    <scope>NUCLEOTIDE SEQUENCE [LARGE SCALE GENOMIC DNA]</scope>
    <source>
        <strain evidence="2 3">cv. Gransden 2004</strain>
    </source>
</reference>
<reference evidence="2" key="3">
    <citation type="submission" date="2020-12" db="UniProtKB">
        <authorList>
            <consortium name="EnsemblPlants"/>
        </authorList>
    </citation>
    <scope>IDENTIFICATION</scope>
</reference>
<keyword evidence="3" id="KW-1185">Reference proteome</keyword>
<feature type="chain" id="PRO_5029568389" evidence="1">
    <location>
        <begin position="20"/>
        <end position="167"/>
    </location>
</feature>
<dbReference type="Proteomes" id="UP000006727">
    <property type="component" value="Chromosome 4"/>
</dbReference>
<dbReference type="Gramene" id="Pp3c4_23380V3.3">
    <property type="protein sequence ID" value="Pp3c4_23380V3.3"/>
    <property type="gene ID" value="Pp3c4_23380"/>
</dbReference>
<evidence type="ECO:0000313" key="3">
    <source>
        <dbReference type="Proteomes" id="UP000006727"/>
    </source>
</evidence>
<dbReference type="InterPro" id="IPR036758">
    <property type="entry name" value="At5g01610-like"/>
</dbReference>
<sequence length="167" mass="18386">MNPAIFPLLLVLGAAMVTADSVVEELEKHGLPVGLLPSSVKSYSISEDGDFCVALQSSCYAKIEDQLAYYSRNITGQLKFGTISNLNGIETKQLFVWLPVTGIYVDVPATPYIYLEVGVLTKRLALAVFETPPKCSSHDADTGIHIPNLDVCKFFLFHNRHMDYLSS</sequence>
<evidence type="ECO:0000313" key="2">
    <source>
        <dbReference type="EnsemblPlants" id="Pp3c4_23380V3.3"/>
    </source>
</evidence>
<dbReference type="InParanoid" id="A0A7I4FP74"/>
<dbReference type="EnsemblPlants" id="Pp3c4_23380V3.3">
    <property type="protein sequence ID" value="Pp3c4_23380V3.3"/>
    <property type="gene ID" value="Pp3c4_23380"/>
</dbReference>
<keyword evidence="1" id="KW-0732">Signal</keyword>
<dbReference type="Pfam" id="PF04398">
    <property type="entry name" value="DUF538"/>
    <property type="match status" value="1"/>
</dbReference>
<dbReference type="InterPro" id="IPR007493">
    <property type="entry name" value="DUF538"/>
</dbReference>
<feature type="signal peptide" evidence="1">
    <location>
        <begin position="1"/>
        <end position="19"/>
    </location>
</feature>
<name>A0A7I4FP74_PHYPA</name>
<dbReference type="Gene3D" id="2.30.240.10">
    <property type="entry name" value="At5g01610-like"/>
    <property type="match status" value="1"/>
</dbReference>
<dbReference type="SUPFAM" id="SSF141562">
    <property type="entry name" value="At5g01610-like"/>
    <property type="match status" value="1"/>
</dbReference>
<protein>
    <submittedName>
        <fullName evidence="2">Uncharacterized protein</fullName>
    </submittedName>
</protein>
<accession>A0A7I4FP74</accession>
<organism evidence="2 3">
    <name type="scientific">Physcomitrium patens</name>
    <name type="common">Spreading-leaved earth moss</name>
    <name type="synonym">Physcomitrella patens</name>
    <dbReference type="NCBI Taxonomy" id="3218"/>
    <lineage>
        <taxon>Eukaryota</taxon>
        <taxon>Viridiplantae</taxon>
        <taxon>Streptophyta</taxon>
        <taxon>Embryophyta</taxon>
        <taxon>Bryophyta</taxon>
        <taxon>Bryophytina</taxon>
        <taxon>Bryopsida</taxon>
        <taxon>Funariidae</taxon>
        <taxon>Funariales</taxon>
        <taxon>Funariaceae</taxon>
        <taxon>Physcomitrium</taxon>
    </lineage>
</organism>
<dbReference type="PANTHER" id="PTHR31676:SF110">
    <property type="entry name" value="TRANSMEMBRANE PROTEIN"/>
    <property type="match status" value="1"/>
</dbReference>
<dbReference type="FunCoup" id="A0A7I4FP74">
    <property type="interactions" value="369"/>
</dbReference>
<reference evidence="2 3" key="1">
    <citation type="journal article" date="2008" name="Science">
        <title>The Physcomitrella genome reveals evolutionary insights into the conquest of land by plants.</title>
        <authorList>
            <person name="Rensing S."/>
            <person name="Lang D."/>
            <person name="Zimmer A."/>
            <person name="Terry A."/>
            <person name="Salamov A."/>
            <person name="Shapiro H."/>
            <person name="Nishiyama T."/>
            <person name="Perroud P.-F."/>
            <person name="Lindquist E."/>
            <person name="Kamisugi Y."/>
            <person name="Tanahashi T."/>
            <person name="Sakakibara K."/>
            <person name="Fujita T."/>
            <person name="Oishi K."/>
            <person name="Shin-I T."/>
            <person name="Kuroki Y."/>
            <person name="Toyoda A."/>
            <person name="Suzuki Y."/>
            <person name="Hashimoto A."/>
            <person name="Yamaguchi K."/>
            <person name="Sugano A."/>
            <person name="Kohara Y."/>
            <person name="Fujiyama A."/>
            <person name="Anterola A."/>
            <person name="Aoki S."/>
            <person name="Ashton N."/>
            <person name="Barbazuk W.B."/>
            <person name="Barker E."/>
            <person name="Bennetzen J."/>
            <person name="Bezanilla M."/>
            <person name="Blankenship R."/>
            <person name="Cho S.H."/>
            <person name="Dutcher S."/>
            <person name="Estelle M."/>
            <person name="Fawcett J.A."/>
            <person name="Gundlach H."/>
            <person name="Hanada K."/>
            <person name="Heyl A."/>
            <person name="Hicks K.A."/>
            <person name="Hugh J."/>
            <person name="Lohr M."/>
            <person name="Mayer K."/>
            <person name="Melkozernov A."/>
            <person name="Murata T."/>
            <person name="Nelson D."/>
            <person name="Pils B."/>
            <person name="Prigge M."/>
            <person name="Reiss B."/>
            <person name="Renner T."/>
            <person name="Rombauts S."/>
            <person name="Rushton P."/>
            <person name="Sanderfoot A."/>
            <person name="Schween G."/>
            <person name="Shiu S.-H."/>
            <person name="Stueber K."/>
            <person name="Theodoulou F.L."/>
            <person name="Tu H."/>
            <person name="Van de Peer Y."/>
            <person name="Verrier P.J."/>
            <person name="Waters E."/>
            <person name="Wood A."/>
            <person name="Yang L."/>
            <person name="Cove D."/>
            <person name="Cuming A."/>
            <person name="Hasebe M."/>
            <person name="Lucas S."/>
            <person name="Mishler D.B."/>
            <person name="Reski R."/>
            <person name="Grigoriev I."/>
            <person name="Quatrano R.S."/>
            <person name="Boore J.L."/>
        </authorList>
    </citation>
    <scope>NUCLEOTIDE SEQUENCE [LARGE SCALE GENOMIC DNA]</scope>
    <source>
        <strain evidence="2 3">cv. Gransden 2004</strain>
    </source>
</reference>
<proteinExistence type="predicted"/>